<dbReference type="Proteomes" id="UP000541583">
    <property type="component" value="Unassembled WGS sequence"/>
</dbReference>
<protein>
    <submittedName>
        <fullName evidence="2">Uncharacterized protein</fullName>
    </submittedName>
</protein>
<keyword evidence="1" id="KW-0732">Signal</keyword>
<dbReference type="RefSeq" id="WP_139332296.1">
    <property type="nucleotide sequence ID" value="NZ_FTMG01000006.1"/>
</dbReference>
<reference evidence="2 3" key="1">
    <citation type="submission" date="2020-08" db="EMBL/GenBank/DDBJ databases">
        <title>Genomic Encyclopedia of Type Strains, Phase IV (KMG-V): Genome sequencing to study the core and pangenomes of soil and plant-associated prokaryotes.</title>
        <authorList>
            <person name="Whitman W."/>
        </authorList>
    </citation>
    <scope>NUCLEOTIDE SEQUENCE [LARGE SCALE GENOMIC DNA]</scope>
    <source>
        <strain evidence="2 3">ANJLi2</strain>
    </source>
</reference>
<name>A0ABR6PKM0_9SPHI</name>
<organism evidence="2 3">
    <name type="scientific">Mucilaginibacter lappiensis</name>
    <dbReference type="NCBI Taxonomy" id="354630"/>
    <lineage>
        <taxon>Bacteria</taxon>
        <taxon>Pseudomonadati</taxon>
        <taxon>Bacteroidota</taxon>
        <taxon>Sphingobacteriia</taxon>
        <taxon>Sphingobacteriales</taxon>
        <taxon>Sphingobacteriaceae</taxon>
        <taxon>Mucilaginibacter</taxon>
    </lineage>
</organism>
<evidence type="ECO:0000256" key="1">
    <source>
        <dbReference type="SAM" id="SignalP"/>
    </source>
</evidence>
<evidence type="ECO:0000313" key="3">
    <source>
        <dbReference type="Proteomes" id="UP000541583"/>
    </source>
</evidence>
<proteinExistence type="predicted"/>
<dbReference type="EMBL" id="JACHCB010000007">
    <property type="protein sequence ID" value="MBB6110275.1"/>
    <property type="molecule type" value="Genomic_DNA"/>
</dbReference>
<sequence length="123" mass="13582">MKVVIISFLSFLLCQAALGQSHMISAKDAYKYINQVVIVKDDIYASKVYKDSIAVLKLGKSGNDHPLTVVLLKKPNGPALDEKVINTLQKGKASFKGLVLQNESGILMIIDNSDKIRFNFKVD</sequence>
<evidence type="ECO:0000313" key="2">
    <source>
        <dbReference type="EMBL" id="MBB6110275.1"/>
    </source>
</evidence>
<keyword evidence="3" id="KW-1185">Reference proteome</keyword>
<comment type="caution">
    <text evidence="2">The sequence shown here is derived from an EMBL/GenBank/DDBJ whole genome shotgun (WGS) entry which is preliminary data.</text>
</comment>
<accession>A0ABR6PKM0</accession>
<gene>
    <name evidence="2" type="ORF">HDF23_003031</name>
</gene>
<feature type="chain" id="PRO_5046461837" evidence="1">
    <location>
        <begin position="20"/>
        <end position="123"/>
    </location>
</feature>
<feature type="signal peptide" evidence="1">
    <location>
        <begin position="1"/>
        <end position="19"/>
    </location>
</feature>